<feature type="region of interest" description="Disordered" evidence="1">
    <location>
        <begin position="146"/>
        <end position="176"/>
    </location>
</feature>
<dbReference type="PANTHER" id="PTHR41248:SF1">
    <property type="entry name" value="NORD PROTEIN"/>
    <property type="match status" value="1"/>
</dbReference>
<evidence type="ECO:0000259" key="2">
    <source>
        <dbReference type="PROSITE" id="PS50234"/>
    </source>
</evidence>
<proteinExistence type="predicted"/>
<dbReference type="SMART" id="SM00327">
    <property type="entry name" value="VWA"/>
    <property type="match status" value="1"/>
</dbReference>
<comment type="caution">
    <text evidence="3">The sequence shown here is derived from an EMBL/GenBank/DDBJ whole genome shotgun (WGS) entry which is preliminary data.</text>
</comment>
<dbReference type="AlphaFoldDB" id="A0A1A0RCD8"/>
<evidence type="ECO:0000313" key="4">
    <source>
        <dbReference type="Proteomes" id="UP000093902"/>
    </source>
</evidence>
<gene>
    <name evidence="3" type="ORF">A5792_14160</name>
</gene>
<reference evidence="4" key="1">
    <citation type="submission" date="2016-06" db="EMBL/GenBank/DDBJ databases">
        <authorList>
            <person name="Sutton G."/>
            <person name="Brinkac L."/>
            <person name="Sanka R."/>
            <person name="Adams M."/>
            <person name="Lau E."/>
            <person name="Mehaffy C."/>
            <person name="Tameris M."/>
            <person name="Hatherill M."/>
            <person name="Hanekom W."/>
            <person name="Mahomed H."/>
            <person name="Mcshane H."/>
        </authorList>
    </citation>
    <scope>NUCLEOTIDE SEQUENCE [LARGE SCALE GENOMIC DNA]</scope>
    <source>
        <strain evidence="4">852002-51209_SCH5440388</strain>
    </source>
</reference>
<dbReference type="RefSeq" id="WP_064931386.1">
    <property type="nucleotide sequence ID" value="NZ_LZSO01000013.1"/>
</dbReference>
<organism evidence="3 4">
    <name type="scientific">Mycolicibacterium peregrinum</name>
    <name type="common">Mycobacterium peregrinum</name>
    <dbReference type="NCBI Taxonomy" id="43304"/>
    <lineage>
        <taxon>Bacteria</taxon>
        <taxon>Bacillati</taxon>
        <taxon>Actinomycetota</taxon>
        <taxon>Actinomycetes</taxon>
        <taxon>Mycobacteriales</taxon>
        <taxon>Mycobacteriaceae</taxon>
        <taxon>Mycolicibacterium</taxon>
    </lineage>
</organism>
<evidence type="ECO:0000256" key="1">
    <source>
        <dbReference type="SAM" id="MobiDB-lite"/>
    </source>
</evidence>
<dbReference type="Proteomes" id="UP000093902">
    <property type="component" value="Unassembled WGS sequence"/>
</dbReference>
<dbReference type="PANTHER" id="PTHR41248">
    <property type="entry name" value="NORD PROTEIN"/>
    <property type="match status" value="1"/>
</dbReference>
<dbReference type="InterPro" id="IPR051928">
    <property type="entry name" value="NorD/CobT"/>
</dbReference>
<dbReference type="OrthoDB" id="4641313at2"/>
<dbReference type="PROSITE" id="PS50234">
    <property type="entry name" value="VWFA"/>
    <property type="match status" value="1"/>
</dbReference>
<sequence>MLATAVAGRPVEVVAGAPREPAWSDGYTITLDPTADSRCAIEAVVVHSALIGAGSLSHELIRPLVRHRRLRRRFLSIEGPRAVAELRDLLPRSLEHMIRDDIAKLSGSPAASLTLARTCEPIPESGLYLGVLRPREILAAVRREALTSGTQDADESGDRDADDGATQTAPPIRMPDDTFPFAAGSGSPLIARLLRALLRRPGRAGTEGPVGGRAMSRPGAAGHGDSTAVIRANVTDGPVTSLSGDEIRYHEWDSRIGAYRREWCTVRVVEPDAHLRDAMANPDLGLRRPLAQLGTGLGIRRRQPYGDDIDIDAAIEDRIRALTTQETDEAFYLATGRNRRDLSALILVDVSGSTGERGVGRVRIHDHQRIAVAALATTMQRLGDRVAVYAFSSHGRHNVQLTELKTFAEHNEQSLLARLHQLKPCGYSRLGAAIRHGASIIDRNGGTTSRLLIVVSDGLAFDHGYELDYGAQDVRRALAEVRGGGTGCLCLTVGATTSSEDLRLVFGTAAHAAVPRPDRLTPVIVRLCRAALRTAEVRRHQ</sequence>
<dbReference type="SUPFAM" id="SSF53300">
    <property type="entry name" value="vWA-like"/>
    <property type="match status" value="1"/>
</dbReference>
<feature type="domain" description="VWFA" evidence="2">
    <location>
        <begin position="343"/>
        <end position="505"/>
    </location>
</feature>
<feature type="region of interest" description="Disordered" evidence="1">
    <location>
        <begin position="203"/>
        <end position="225"/>
    </location>
</feature>
<dbReference type="Pfam" id="PF13519">
    <property type="entry name" value="VWA_2"/>
    <property type="match status" value="1"/>
</dbReference>
<dbReference type="Gene3D" id="3.40.50.410">
    <property type="entry name" value="von Willebrand factor, type A domain"/>
    <property type="match status" value="1"/>
</dbReference>
<accession>A0A1A0RCD8</accession>
<evidence type="ECO:0000313" key="3">
    <source>
        <dbReference type="EMBL" id="OBB31992.1"/>
    </source>
</evidence>
<dbReference type="InterPro" id="IPR036465">
    <property type="entry name" value="vWFA_dom_sf"/>
</dbReference>
<dbReference type="EMBL" id="LZSO01000013">
    <property type="protein sequence ID" value="OBB31992.1"/>
    <property type="molecule type" value="Genomic_DNA"/>
</dbReference>
<feature type="compositionally biased region" description="Acidic residues" evidence="1">
    <location>
        <begin position="152"/>
        <end position="163"/>
    </location>
</feature>
<name>A0A1A0RCD8_MYCPR</name>
<protein>
    <recommendedName>
        <fullName evidence="2">VWFA domain-containing protein</fullName>
    </recommendedName>
</protein>
<dbReference type="InterPro" id="IPR002035">
    <property type="entry name" value="VWF_A"/>
</dbReference>